<evidence type="ECO:0000313" key="2">
    <source>
        <dbReference type="EMBL" id="PZA09240.1"/>
    </source>
</evidence>
<keyword evidence="1" id="KW-0732">Signal</keyword>
<evidence type="ECO:0000313" key="3">
    <source>
        <dbReference type="Proteomes" id="UP000248134"/>
    </source>
</evidence>
<dbReference type="OrthoDB" id="7427667at2"/>
<protein>
    <submittedName>
        <fullName evidence="2">Uncharacterized protein</fullName>
    </submittedName>
</protein>
<name>A0A323UCS7_RHOPL</name>
<gene>
    <name evidence="2" type="ORF">DNX69_24355</name>
</gene>
<dbReference type="AlphaFoldDB" id="A0A323UCS7"/>
<evidence type="ECO:0000256" key="1">
    <source>
        <dbReference type="SAM" id="SignalP"/>
    </source>
</evidence>
<reference evidence="2 3" key="1">
    <citation type="submission" date="2018-06" db="EMBL/GenBank/DDBJ databases">
        <title>Draft Whole-Genome Sequence of the purple photosynthetic bacterium Rhodospeudomonas palustris XCP.</title>
        <authorList>
            <person name="Rayyan A."/>
            <person name="Meyer T.E."/>
            <person name="Kyndt J.A."/>
        </authorList>
    </citation>
    <scope>NUCLEOTIDE SEQUENCE [LARGE SCALE GENOMIC DNA]</scope>
    <source>
        <strain evidence="2 3">XCP</strain>
    </source>
</reference>
<dbReference type="EMBL" id="QKQS01000038">
    <property type="protein sequence ID" value="PZA09240.1"/>
    <property type="molecule type" value="Genomic_DNA"/>
</dbReference>
<feature type="chain" id="PRO_5016416699" evidence="1">
    <location>
        <begin position="31"/>
        <end position="209"/>
    </location>
</feature>
<dbReference type="Proteomes" id="UP000248134">
    <property type="component" value="Unassembled WGS sequence"/>
</dbReference>
<organism evidence="2 3">
    <name type="scientific">Rhodopseudomonas palustris</name>
    <dbReference type="NCBI Taxonomy" id="1076"/>
    <lineage>
        <taxon>Bacteria</taxon>
        <taxon>Pseudomonadati</taxon>
        <taxon>Pseudomonadota</taxon>
        <taxon>Alphaproteobacteria</taxon>
        <taxon>Hyphomicrobiales</taxon>
        <taxon>Nitrobacteraceae</taxon>
        <taxon>Rhodopseudomonas</taxon>
    </lineage>
</organism>
<dbReference type="RefSeq" id="WP_110788588.1">
    <property type="nucleotide sequence ID" value="NZ_QKQS01000038.1"/>
</dbReference>
<comment type="caution">
    <text evidence="2">The sequence shown here is derived from an EMBL/GenBank/DDBJ whole genome shotgun (WGS) entry which is preliminary data.</text>
</comment>
<accession>A0A323UCS7</accession>
<proteinExistence type="predicted"/>
<feature type="signal peptide" evidence="1">
    <location>
        <begin position="1"/>
        <end position="30"/>
    </location>
</feature>
<sequence>MQGLPMRLLPALALPLLLAALPALDTPARADGATSVYSSTAPKSCRVVRAAGKDEDAGEWLCPGQDGLVVVVAEIDLRQTVTVGRNRKDANDQPAASASFGPFNSTTDTVEWRLDGAGKPFAIIQRWHLADNDDVGKAGRPNTKQMLVVTRLPPGPVCHVAYVDVAANRNANELARQAADELARGFACGTDRPKPFGAPGRATALAAPN</sequence>